<evidence type="ECO:0000259" key="2">
    <source>
        <dbReference type="Pfam" id="PF04909"/>
    </source>
</evidence>
<evidence type="ECO:0000256" key="1">
    <source>
        <dbReference type="ARBA" id="ARBA00038310"/>
    </source>
</evidence>
<reference evidence="3 4" key="1">
    <citation type="submission" date="2019-03" db="EMBL/GenBank/DDBJ databases">
        <title>Genomic Encyclopedia of Type Strains, Phase IV (KMG-IV): sequencing the most valuable type-strain genomes for metagenomic binning, comparative biology and taxonomic classification.</title>
        <authorList>
            <person name="Goeker M."/>
        </authorList>
    </citation>
    <scope>NUCLEOTIDE SEQUENCE [LARGE SCALE GENOMIC DNA]</scope>
    <source>
        <strain evidence="3 4">DSM 22362</strain>
    </source>
</reference>
<name>A0A4R3VY35_9SPHI</name>
<proteinExistence type="inferred from homology"/>
<dbReference type="AlphaFoldDB" id="A0A4R3VY35"/>
<dbReference type="SUPFAM" id="SSF51556">
    <property type="entry name" value="Metallo-dependent hydrolases"/>
    <property type="match status" value="1"/>
</dbReference>
<gene>
    <name evidence="3" type="ORF">EDC17_101022</name>
</gene>
<dbReference type="RefSeq" id="WP_132777120.1">
    <property type="nucleotide sequence ID" value="NZ_SMBZ01000010.1"/>
</dbReference>
<keyword evidence="4" id="KW-1185">Reference proteome</keyword>
<dbReference type="Proteomes" id="UP000295197">
    <property type="component" value="Unassembled WGS sequence"/>
</dbReference>
<dbReference type="GO" id="GO:0016787">
    <property type="term" value="F:hydrolase activity"/>
    <property type="evidence" value="ECO:0007669"/>
    <property type="project" value="InterPro"/>
</dbReference>
<dbReference type="EMBL" id="SMBZ01000010">
    <property type="protein sequence ID" value="TCV18621.1"/>
    <property type="molecule type" value="Genomic_DNA"/>
</dbReference>
<dbReference type="OrthoDB" id="5450317at2"/>
<dbReference type="InterPro" id="IPR032466">
    <property type="entry name" value="Metal_Hydrolase"/>
</dbReference>
<dbReference type="InterPro" id="IPR052350">
    <property type="entry name" value="Metallo-dep_Lactonases"/>
</dbReference>
<dbReference type="PANTHER" id="PTHR43569:SF2">
    <property type="entry name" value="AMIDOHYDROLASE-RELATED DOMAIN-CONTAINING PROTEIN"/>
    <property type="match status" value="1"/>
</dbReference>
<protein>
    <submittedName>
        <fullName evidence="3">L-fuconolactonase</fullName>
    </submittedName>
</protein>
<evidence type="ECO:0000313" key="4">
    <source>
        <dbReference type="Proteomes" id="UP000295197"/>
    </source>
</evidence>
<organism evidence="3 4">
    <name type="scientific">Sphingobacterium alimentarium</name>
    <dbReference type="NCBI Taxonomy" id="797292"/>
    <lineage>
        <taxon>Bacteria</taxon>
        <taxon>Pseudomonadati</taxon>
        <taxon>Bacteroidota</taxon>
        <taxon>Sphingobacteriia</taxon>
        <taxon>Sphingobacteriales</taxon>
        <taxon>Sphingobacteriaceae</taxon>
        <taxon>Sphingobacterium</taxon>
    </lineage>
</organism>
<comment type="similarity">
    <text evidence="1">Belongs to the metallo-dependent hydrolases superfamily.</text>
</comment>
<dbReference type="InterPro" id="IPR006680">
    <property type="entry name" value="Amidohydro-rel"/>
</dbReference>
<dbReference type="PANTHER" id="PTHR43569">
    <property type="entry name" value="AMIDOHYDROLASE"/>
    <property type="match status" value="1"/>
</dbReference>
<feature type="domain" description="Amidohydrolase-related" evidence="2">
    <location>
        <begin position="3"/>
        <end position="275"/>
    </location>
</feature>
<dbReference type="Gene3D" id="3.20.20.140">
    <property type="entry name" value="Metal-dependent hydrolases"/>
    <property type="match status" value="1"/>
</dbReference>
<sequence>MRIDAHQHFWLYDSQRDAWITEEMSTIRRNFLPNDISHILKNNHFDGAVAVQADQSHQETRFLVELAQVYKMIKGVVGWVDLRSPQVEQYLADFAQHDIIKGFRHIVEGEQDADFLTTDAFQNGISQLTKYGFTYDLLIHPRHYASTLACVRANPAQKFILDHMAKPAIRTKEFDDWALFIEELSACSNVYCKVSGLATEAEWSNWRVEQFEPYIHHVIRCFGKNRICFGSDWPVSLLAASYEQSVQIVAENLQDFTAEELDMFWGINASKFYNLK</sequence>
<evidence type="ECO:0000313" key="3">
    <source>
        <dbReference type="EMBL" id="TCV18621.1"/>
    </source>
</evidence>
<comment type="caution">
    <text evidence="3">The sequence shown here is derived from an EMBL/GenBank/DDBJ whole genome shotgun (WGS) entry which is preliminary data.</text>
</comment>
<accession>A0A4R3VY35</accession>
<dbReference type="Pfam" id="PF04909">
    <property type="entry name" value="Amidohydro_2"/>
    <property type="match status" value="1"/>
</dbReference>